<gene>
    <name evidence="2" type="ORF">IO99_07765</name>
</gene>
<keyword evidence="1" id="KW-0812">Transmembrane</keyword>
<comment type="caution">
    <text evidence="2">The sequence shown here is derived from an EMBL/GenBank/DDBJ whole genome shotgun (WGS) entry which is preliminary data.</text>
</comment>
<reference evidence="2 3" key="1">
    <citation type="submission" date="2014-07" db="EMBL/GenBank/DDBJ databases">
        <title>Draft genome of Clostridium sulfidigenes 113A isolated from sediments associated with methane hydrate from Krishna Godavari basin.</title>
        <authorList>
            <person name="Honkalas V.S."/>
            <person name="Dabir A.P."/>
            <person name="Arora P."/>
            <person name="Dhakephalkar P.K."/>
        </authorList>
    </citation>
    <scope>NUCLEOTIDE SEQUENCE [LARGE SCALE GENOMIC DNA]</scope>
    <source>
        <strain evidence="2 3">113A</strain>
    </source>
</reference>
<keyword evidence="1" id="KW-0472">Membrane</keyword>
<feature type="transmembrane region" description="Helical" evidence="1">
    <location>
        <begin position="52"/>
        <end position="69"/>
    </location>
</feature>
<dbReference type="AlphaFoldDB" id="A0A084JDT8"/>
<dbReference type="EMBL" id="JPMD01000015">
    <property type="protein sequence ID" value="KEZ87122.1"/>
    <property type="molecule type" value="Genomic_DNA"/>
</dbReference>
<feature type="transmembrane region" description="Helical" evidence="1">
    <location>
        <begin position="110"/>
        <end position="130"/>
    </location>
</feature>
<keyword evidence="3" id="KW-1185">Reference proteome</keyword>
<proteinExistence type="predicted"/>
<feature type="transmembrane region" description="Helical" evidence="1">
    <location>
        <begin position="6"/>
        <end position="27"/>
    </location>
</feature>
<dbReference type="eggNOG" id="ENOG50330VC">
    <property type="taxonomic scope" value="Bacteria"/>
</dbReference>
<dbReference type="InterPro" id="IPR045407">
    <property type="entry name" value="DUF6512"/>
</dbReference>
<evidence type="ECO:0000313" key="2">
    <source>
        <dbReference type="EMBL" id="KEZ87122.1"/>
    </source>
</evidence>
<feature type="transmembrane region" description="Helical" evidence="1">
    <location>
        <begin position="81"/>
        <end position="98"/>
    </location>
</feature>
<feature type="transmembrane region" description="Helical" evidence="1">
    <location>
        <begin position="136"/>
        <end position="155"/>
    </location>
</feature>
<evidence type="ECO:0000313" key="3">
    <source>
        <dbReference type="Proteomes" id="UP000028542"/>
    </source>
</evidence>
<dbReference type="Pfam" id="PF20122">
    <property type="entry name" value="DUF6512"/>
    <property type="match status" value="1"/>
</dbReference>
<organism evidence="2 3">
    <name type="scientific">Clostridium sulfidigenes</name>
    <dbReference type="NCBI Taxonomy" id="318464"/>
    <lineage>
        <taxon>Bacteria</taxon>
        <taxon>Bacillati</taxon>
        <taxon>Bacillota</taxon>
        <taxon>Clostridia</taxon>
        <taxon>Eubacteriales</taxon>
        <taxon>Clostridiaceae</taxon>
        <taxon>Clostridium</taxon>
    </lineage>
</organism>
<dbReference type="Proteomes" id="UP000028542">
    <property type="component" value="Unassembled WGS sequence"/>
</dbReference>
<dbReference type="RefSeq" id="WP_035131925.1">
    <property type="nucleotide sequence ID" value="NZ_JPMD01000015.1"/>
</dbReference>
<sequence length="177" mass="20318">MKSTLLMWECIGAIMIFLIGALIHFGYEATNKLSFTSGIFAVNESIWEHCKLTFWSPLIFAIIEYFFVGKYVNNFLFAKTLSAYITTISMLLLYYEMLKKNGHHSLLKDLIIFEVSILIGLLVSYNLMLLPEFPPIMNKVAIIMLVGATFIFYLFTYCPPKLPIFYCPVSNSYGIKN</sequence>
<evidence type="ECO:0000256" key="1">
    <source>
        <dbReference type="SAM" id="Phobius"/>
    </source>
</evidence>
<protein>
    <submittedName>
        <fullName evidence="2">Uncharacterized protein</fullName>
    </submittedName>
</protein>
<accession>A0A084JDT8</accession>
<name>A0A084JDT8_9CLOT</name>
<keyword evidence="1" id="KW-1133">Transmembrane helix</keyword>